<evidence type="ECO:0000313" key="2">
    <source>
        <dbReference type="Proteomes" id="UP000430466"/>
    </source>
</evidence>
<accession>A0A6A7K3C6</accession>
<sequence>MTIKIDDIIEQLDFFDHDICSYYDRKQCTIISINTGDVEYASFTDSHLPDSEEQNYKIYQEIQNDIQQKRFVPLPDEFDLHEGKIIQDYCLQLTNHEQTNRLLCAFNGHKAFRKFKNQLYREKLEADYYQYKYQQIKAIAINWCKENKIKFVD</sequence>
<comment type="caution">
    <text evidence="1">The sequence shown here is derived from an EMBL/GenBank/DDBJ whole genome shotgun (WGS) entry which is preliminary data.</text>
</comment>
<dbReference type="Proteomes" id="UP000430466">
    <property type="component" value="Unassembled WGS sequence"/>
</dbReference>
<reference evidence="1 2" key="1">
    <citation type="submission" date="2019-10" db="EMBL/GenBank/DDBJ databases">
        <title>Draft genome sequences of Lactobacillus strains.</title>
        <authorList>
            <person name="Cho G.-S."/>
            <person name="Fagbemigun O."/>
            <person name="Brinks E."/>
            <person name="Franz C.M.A.P."/>
        </authorList>
    </citation>
    <scope>NUCLEOTIDE SEQUENCE [LARGE SCALE GENOMIC DNA]</scope>
    <source>
        <strain evidence="1 2">313</strain>
    </source>
</reference>
<organism evidence="1 2">
    <name type="scientific">Lactobacillus helveticus</name>
    <name type="common">Lactobacillus suntoryeus</name>
    <dbReference type="NCBI Taxonomy" id="1587"/>
    <lineage>
        <taxon>Bacteria</taxon>
        <taxon>Bacillati</taxon>
        <taxon>Bacillota</taxon>
        <taxon>Bacilli</taxon>
        <taxon>Lactobacillales</taxon>
        <taxon>Lactobacillaceae</taxon>
        <taxon>Lactobacillus</taxon>
    </lineage>
</organism>
<dbReference type="Pfam" id="PF03682">
    <property type="entry name" value="UPF0158"/>
    <property type="match status" value="1"/>
</dbReference>
<name>A0A6A7K3C6_LACHE</name>
<dbReference type="InterPro" id="IPR005361">
    <property type="entry name" value="UPF0158"/>
</dbReference>
<evidence type="ECO:0000313" key="1">
    <source>
        <dbReference type="EMBL" id="MPW15051.1"/>
    </source>
</evidence>
<dbReference type="AlphaFoldDB" id="A0A6A7K3C6"/>
<gene>
    <name evidence="1" type="ORF">GDZ32_09700</name>
</gene>
<dbReference type="RefSeq" id="WP_152724501.1">
    <property type="nucleotide sequence ID" value="NZ_JAFIWI010000108.1"/>
</dbReference>
<proteinExistence type="predicted"/>
<protein>
    <submittedName>
        <fullName evidence="1">Uncharacterized protein</fullName>
    </submittedName>
</protein>
<dbReference type="EMBL" id="WHOE01000119">
    <property type="protein sequence ID" value="MPW15051.1"/>
    <property type="molecule type" value="Genomic_DNA"/>
</dbReference>